<evidence type="ECO:0000256" key="5">
    <source>
        <dbReference type="SAM" id="Phobius"/>
    </source>
</evidence>
<feature type="transmembrane region" description="Helical" evidence="5">
    <location>
        <begin position="86"/>
        <end position="107"/>
    </location>
</feature>
<gene>
    <name evidence="6" type="ORF">HMPREF0549_1208</name>
</gene>
<dbReference type="Pfam" id="PF09685">
    <property type="entry name" value="MamF_MmsF"/>
    <property type="match status" value="1"/>
</dbReference>
<comment type="caution">
    <text evidence="6">The sequence shown here is derived from an EMBL/GenBank/DDBJ whole genome shotgun (WGS) entry which is preliminary data.</text>
</comment>
<reference evidence="6 7" key="1">
    <citation type="submission" date="2009-01" db="EMBL/GenBank/DDBJ databases">
        <authorList>
            <person name="Qin X."/>
            <person name="Bachman B."/>
            <person name="Battles P."/>
            <person name="Bell A."/>
            <person name="Bess C."/>
            <person name="Bickham C."/>
            <person name="Chaboub L."/>
            <person name="Chen D."/>
            <person name="Coyle M."/>
            <person name="Deiros D.R."/>
            <person name="Dinh H."/>
            <person name="Forbes L."/>
            <person name="Fowler G."/>
            <person name="Francisco L."/>
            <person name="Fu Q."/>
            <person name="Gubbala S."/>
            <person name="Hale W."/>
            <person name="Han Y."/>
            <person name="Hemphill L."/>
            <person name="Highlander S.K."/>
            <person name="Hirani K."/>
            <person name="Hogues M."/>
            <person name="Jackson L."/>
            <person name="Jakkamsetti A."/>
            <person name="Javaid M."/>
            <person name="Jiang H."/>
            <person name="Korchina V."/>
            <person name="Kovar C."/>
            <person name="Lara F."/>
            <person name="Lee S."/>
            <person name="Mata R."/>
            <person name="Mathew T."/>
            <person name="Moen C."/>
            <person name="Morales K."/>
            <person name="Munidasa M."/>
            <person name="Nazareth L."/>
            <person name="Ngo R."/>
            <person name="Nguyen L."/>
            <person name="Okwuonu G."/>
            <person name="Ongeri F."/>
            <person name="Patil S."/>
            <person name="Petrosino J."/>
            <person name="Pham C."/>
            <person name="Pham P."/>
            <person name="Pu L.-L."/>
            <person name="Puazo M."/>
            <person name="Raj R."/>
            <person name="Reid J."/>
            <person name="Rouhana J."/>
            <person name="Saada N."/>
            <person name="Shang Y."/>
            <person name="Simmons D."/>
            <person name="Thornton R."/>
            <person name="Warren J."/>
            <person name="Weissenberger G."/>
            <person name="Zhang J."/>
            <person name="Zhang L."/>
            <person name="Zhou C."/>
            <person name="Zhu D."/>
            <person name="Muzny D."/>
            <person name="Worley K."/>
            <person name="Gibbs R."/>
        </authorList>
    </citation>
    <scope>NUCLEOTIDE SEQUENCE [LARGE SCALE GENOMIC DNA]</scope>
    <source>
        <strain evidence="6 7">ATCC 49540</strain>
    </source>
</reference>
<evidence type="ECO:0000256" key="4">
    <source>
        <dbReference type="ARBA" id="ARBA00023136"/>
    </source>
</evidence>
<evidence type="ECO:0000256" key="3">
    <source>
        <dbReference type="ARBA" id="ARBA00022989"/>
    </source>
</evidence>
<sequence length="120" mass="13546">MIGDFFTMNNDISLSKRIIGALSYLSILFLPVIFPLIVWIVAGSDNPWVKRQAKLAFWTQIFPLLYIIFCFLFISVAAWHSMIANLGAFSGILLTFALLIALILYIYNIAMAVKVLLGRE</sequence>
<feature type="transmembrane region" description="Helical" evidence="5">
    <location>
        <begin position="21"/>
        <end position="41"/>
    </location>
</feature>
<evidence type="ECO:0000313" key="7">
    <source>
        <dbReference type="Proteomes" id="UP000004483"/>
    </source>
</evidence>
<evidence type="ECO:0000313" key="6">
    <source>
        <dbReference type="EMBL" id="EEJ40352.1"/>
    </source>
</evidence>
<proteinExistence type="predicted"/>
<comment type="subcellular location">
    <subcellularLocation>
        <location evidence="1">Membrane</location>
        <topology evidence="1">Multi-pass membrane protein</topology>
    </subcellularLocation>
</comment>
<dbReference type="Proteomes" id="UP000004483">
    <property type="component" value="Unassembled WGS sequence"/>
</dbReference>
<keyword evidence="4 5" id="KW-0472">Membrane</keyword>
<dbReference type="AlphaFoldDB" id="C2EUS2"/>
<keyword evidence="2 5" id="KW-0812">Transmembrane</keyword>
<keyword evidence="3 5" id="KW-1133">Transmembrane helix</keyword>
<evidence type="ECO:0008006" key="8">
    <source>
        <dbReference type="Google" id="ProtNLM"/>
    </source>
</evidence>
<dbReference type="InterPro" id="IPR019109">
    <property type="entry name" value="MamF_MmsF"/>
</dbReference>
<name>C2EUS2_9LACO</name>
<dbReference type="HOGENOM" id="CLU_155713_0_0_9"/>
<feature type="transmembrane region" description="Helical" evidence="5">
    <location>
        <begin position="61"/>
        <end position="79"/>
    </location>
</feature>
<dbReference type="STRING" id="1423814.HMPREF0549_1208"/>
<evidence type="ECO:0000256" key="1">
    <source>
        <dbReference type="ARBA" id="ARBA00004141"/>
    </source>
</evidence>
<protein>
    <recommendedName>
        <fullName evidence="8">DUF4870 domain-containing protein</fullName>
    </recommendedName>
</protein>
<organism evidence="6 7">
    <name type="scientific">Limosilactobacillus vaginalis DSM 5837 = ATCC 49540</name>
    <dbReference type="NCBI Taxonomy" id="1423814"/>
    <lineage>
        <taxon>Bacteria</taxon>
        <taxon>Bacillati</taxon>
        <taxon>Bacillota</taxon>
        <taxon>Bacilli</taxon>
        <taxon>Lactobacillales</taxon>
        <taxon>Lactobacillaceae</taxon>
        <taxon>Limosilactobacillus</taxon>
    </lineage>
</organism>
<dbReference type="eggNOG" id="ENOG5032VBI">
    <property type="taxonomic scope" value="Bacteria"/>
</dbReference>
<accession>C2EUS2</accession>
<dbReference type="EMBL" id="ACGV01000135">
    <property type="protein sequence ID" value="EEJ40352.1"/>
    <property type="molecule type" value="Genomic_DNA"/>
</dbReference>
<evidence type="ECO:0000256" key="2">
    <source>
        <dbReference type="ARBA" id="ARBA00022692"/>
    </source>
</evidence>